<accession>A0A0F9F5I5</accession>
<dbReference type="EMBL" id="LAZR01034080">
    <property type="protein sequence ID" value="KKL46307.1"/>
    <property type="molecule type" value="Genomic_DNA"/>
</dbReference>
<name>A0A0F9F5I5_9ZZZZ</name>
<organism evidence="1">
    <name type="scientific">marine sediment metagenome</name>
    <dbReference type="NCBI Taxonomy" id="412755"/>
    <lineage>
        <taxon>unclassified sequences</taxon>
        <taxon>metagenomes</taxon>
        <taxon>ecological metagenomes</taxon>
    </lineage>
</organism>
<proteinExistence type="predicted"/>
<evidence type="ECO:0000313" key="1">
    <source>
        <dbReference type="EMBL" id="KKL46307.1"/>
    </source>
</evidence>
<gene>
    <name evidence="1" type="ORF">LCGC14_2346840</name>
</gene>
<comment type="caution">
    <text evidence="1">The sequence shown here is derived from an EMBL/GenBank/DDBJ whole genome shotgun (WGS) entry which is preliminary data.</text>
</comment>
<protein>
    <submittedName>
        <fullName evidence="1">Uncharacterized protein</fullName>
    </submittedName>
</protein>
<sequence length="59" mass="6998">MPPGTKLVLEIIRNPSGKLSRTFDRYVCIPYKDGVNVCEMMVKKKYAKRWAKYKRFKKS</sequence>
<dbReference type="AlphaFoldDB" id="A0A0F9F5I5"/>
<reference evidence="1" key="1">
    <citation type="journal article" date="2015" name="Nature">
        <title>Complex archaea that bridge the gap between prokaryotes and eukaryotes.</title>
        <authorList>
            <person name="Spang A."/>
            <person name="Saw J.H."/>
            <person name="Jorgensen S.L."/>
            <person name="Zaremba-Niedzwiedzka K."/>
            <person name="Martijn J."/>
            <person name="Lind A.E."/>
            <person name="van Eijk R."/>
            <person name="Schleper C."/>
            <person name="Guy L."/>
            <person name="Ettema T.J."/>
        </authorList>
    </citation>
    <scope>NUCLEOTIDE SEQUENCE</scope>
</reference>